<organism evidence="3 4">
    <name type="scientific">Salinicola socius</name>
    <dbReference type="NCBI Taxonomy" id="404433"/>
    <lineage>
        <taxon>Bacteria</taxon>
        <taxon>Pseudomonadati</taxon>
        <taxon>Pseudomonadota</taxon>
        <taxon>Gammaproteobacteria</taxon>
        <taxon>Oceanospirillales</taxon>
        <taxon>Halomonadaceae</taxon>
        <taxon>Salinicola</taxon>
    </lineage>
</organism>
<dbReference type="InterPro" id="IPR053167">
    <property type="entry name" value="Spore_coat_component"/>
</dbReference>
<dbReference type="AlphaFoldDB" id="A0A1Q8SU31"/>
<feature type="domain" description="Spore coat protein U/FanG" evidence="2">
    <location>
        <begin position="30"/>
        <end position="177"/>
    </location>
</feature>
<name>A0A1Q8SU31_9GAMM</name>
<dbReference type="PANTHER" id="PTHR37089:SF4">
    <property type="entry name" value="EXPORTED PROTEIN"/>
    <property type="match status" value="1"/>
</dbReference>
<comment type="caution">
    <text evidence="3">The sequence shown here is derived from an EMBL/GenBank/DDBJ whole genome shotgun (WGS) entry which is preliminary data.</text>
</comment>
<feature type="signal peptide" evidence="1">
    <location>
        <begin position="1"/>
        <end position="26"/>
    </location>
</feature>
<accession>A0A1Q8SU31</accession>
<dbReference type="SMART" id="SM00972">
    <property type="entry name" value="SCPU"/>
    <property type="match status" value="1"/>
</dbReference>
<keyword evidence="1" id="KW-0732">Signal</keyword>
<evidence type="ECO:0000259" key="2">
    <source>
        <dbReference type="Pfam" id="PF05229"/>
    </source>
</evidence>
<evidence type="ECO:0000313" key="3">
    <source>
        <dbReference type="EMBL" id="OLO04934.1"/>
    </source>
</evidence>
<protein>
    <recommendedName>
        <fullName evidence="2">Spore coat protein U/FanG domain-containing protein</fullName>
    </recommendedName>
</protein>
<keyword evidence="4" id="KW-1185">Reference proteome</keyword>
<dbReference type="RefSeq" id="WP_075569424.1">
    <property type="nucleotide sequence ID" value="NZ_MSDO01000007.1"/>
</dbReference>
<evidence type="ECO:0000256" key="1">
    <source>
        <dbReference type="SAM" id="SignalP"/>
    </source>
</evidence>
<sequence length="181" mass="18435">MLTRNRVQMASATVALVGLTSLQVQAQEVTGTIDVTMTLTEACSINGSTDTEGLDFGALDFGTQTTLFDQADSEVESGGGAIEVLCSPGTEPAVAITGGANDGAGGAAGTHAMTNGTSFIPYSLYTDAARTNELGLNTPTTLAGEPDGINPQTLELYGRAFGQEGLTAGDYADTLNVVLTF</sequence>
<dbReference type="Proteomes" id="UP000186878">
    <property type="component" value="Unassembled WGS sequence"/>
</dbReference>
<gene>
    <name evidence="3" type="ORF">BTW07_06845</name>
</gene>
<dbReference type="Pfam" id="PF05229">
    <property type="entry name" value="SCPU"/>
    <property type="match status" value="1"/>
</dbReference>
<dbReference type="STRING" id="404433.BTW07_06845"/>
<feature type="chain" id="PRO_5012367245" description="Spore coat protein U/FanG domain-containing protein" evidence="1">
    <location>
        <begin position="27"/>
        <end position="181"/>
    </location>
</feature>
<reference evidence="3 4" key="1">
    <citation type="submission" date="2016-12" db="EMBL/GenBank/DDBJ databases">
        <title>Draft genome sequences of strains Salinicola socius SMB35, Salinicola sp. MH3R3-1 and Chromohalobacter sp. SMB17 from the Verkhnekamsk potash mining region of Russia.</title>
        <authorList>
            <person name="Mavrodi D.V."/>
            <person name="Olsson B.E."/>
            <person name="Korsakova E.S."/>
            <person name="Pyankova A."/>
            <person name="Mavrodi O.V."/>
            <person name="Plotnikova E.G."/>
        </authorList>
    </citation>
    <scope>NUCLEOTIDE SEQUENCE [LARGE SCALE GENOMIC DNA]</scope>
    <source>
        <strain evidence="3 4">SMB35</strain>
    </source>
</reference>
<dbReference type="EMBL" id="MSDO01000007">
    <property type="protein sequence ID" value="OLO04934.1"/>
    <property type="molecule type" value="Genomic_DNA"/>
</dbReference>
<dbReference type="InterPro" id="IPR007893">
    <property type="entry name" value="Spore_coat_U/FanG"/>
</dbReference>
<proteinExistence type="predicted"/>
<evidence type="ECO:0000313" key="4">
    <source>
        <dbReference type="Proteomes" id="UP000186878"/>
    </source>
</evidence>
<dbReference type="PANTHER" id="PTHR37089">
    <property type="entry name" value="PROTEIN U-RELATED"/>
    <property type="match status" value="1"/>
</dbReference>